<evidence type="ECO:0000259" key="1">
    <source>
        <dbReference type="Pfam" id="PF03061"/>
    </source>
</evidence>
<dbReference type="AlphaFoldDB" id="A0A7U5CVA9"/>
<dbReference type="KEGG" id="sphi:TS85_21475"/>
<dbReference type="GO" id="GO:0016790">
    <property type="term" value="F:thiolester hydrolase activity"/>
    <property type="evidence" value="ECO:0007669"/>
    <property type="project" value="UniProtKB-ARBA"/>
</dbReference>
<organism evidence="2 3">
    <name type="scientific">Sphingomonas hengshuiensis</name>
    <dbReference type="NCBI Taxonomy" id="1609977"/>
    <lineage>
        <taxon>Bacteria</taxon>
        <taxon>Pseudomonadati</taxon>
        <taxon>Pseudomonadota</taxon>
        <taxon>Alphaproteobacteria</taxon>
        <taxon>Sphingomonadales</taxon>
        <taxon>Sphingomonadaceae</taxon>
        <taxon>Sphingomonas</taxon>
    </lineage>
</organism>
<dbReference type="CDD" id="cd03443">
    <property type="entry name" value="PaaI_thioesterase"/>
    <property type="match status" value="1"/>
</dbReference>
<keyword evidence="3" id="KW-1185">Reference proteome</keyword>
<reference evidence="2 3" key="1">
    <citation type="journal article" date="2015" name="Int. J. Syst. Evol. Microbiol.">
        <title>Sphingomonas hengshuiensis sp. nov., isolated from lake wetland.</title>
        <authorList>
            <person name="Wei S."/>
            <person name="Wang T."/>
            <person name="Liu H."/>
            <person name="Zhang C."/>
            <person name="Guo J."/>
            <person name="Wang Q."/>
            <person name="Liang K."/>
            <person name="Zhang Z."/>
        </authorList>
    </citation>
    <scope>NUCLEOTIDE SEQUENCE [LARGE SCALE GENOMIC DNA]</scope>
    <source>
        <strain evidence="2 3">WHSC-8</strain>
    </source>
</reference>
<evidence type="ECO:0000313" key="3">
    <source>
        <dbReference type="Proteomes" id="UP000032300"/>
    </source>
</evidence>
<evidence type="ECO:0000313" key="2">
    <source>
        <dbReference type="EMBL" id="AJP74716.1"/>
    </source>
</evidence>
<dbReference type="EMBL" id="CP010836">
    <property type="protein sequence ID" value="AJP74716.1"/>
    <property type="molecule type" value="Genomic_DNA"/>
</dbReference>
<dbReference type="Pfam" id="PF03061">
    <property type="entry name" value="4HBT"/>
    <property type="match status" value="1"/>
</dbReference>
<feature type="domain" description="Thioesterase" evidence="1">
    <location>
        <begin position="63"/>
        <end position="137"/>
    </location>
</feature>
<dbReference type="Proteomes" id="UP000032300">
    <property type="component" value="Chromosome"/>
</dbReference>
<gene>
    <name evidence="2" type="ORF">TS85_21475</name>
</gene>
<reference evidence="2 3" key="2">
    <citation type="submission" date="2015-02" db="EMBL/GenBank/DDBJ databases">
        <title>The complete genome of Sphingomonas hengshuiensis sp. WHSC-8 isolated from soil of Hengshui Lake.</title>
        <authorList>
            <person name="Wei S."/>
            <person name="Guo J."/>
            <person name="Su C."/>
            <person name="Wu R."/>
            <person name="Zhang Z."/>
            <person name="Liang K."/>
            <person name="Li H."/>
            <person name="Wang T."/>
            <person name="Liu H."/>
            <person name="Zhang C."/>
            <person name="Li Z."/>
            <person name="Wang Q."/>
            <person name="Meng J."/>
        </authorList>
    </citation>
    <scope>NUCLEOTIDE SEQUENCE [LARGE SCALE GENOMIC DNA]</scope>
    <source>
        <strain evidence="2 3">WHSC-8</strain>
    </source>
</reference>
<dbReference type="Gene3D" id="3.10.129.10">
    <property type="entry name" value="Hotdog Thioesterase"/>
    <property type="match status" value="1"/>
</dbReference>
<sequence>MEAADTPHFRYEDEPGHPGWKRWELRDPTRFNGFLGAILVRREADVARVRMVPEHRHSNLRDHVHGGALLGFVDIALFAGARGLDVITAGPASTVDVSVQFVAGAAIGEAIEARVELVRETGRMLFLRGLIVQEDTNIASFQGVVRKPSQR</sequence>
<protein>
    <submittedName>
        <fullName evidence="2">Phenylacetic acid degradation protein</fullName>
    </submittedName>
</protein>
<dbReference type="InterPro" id="IPR029069">
    <property type="entry name" value="HotDog_dom_sf"/>
</dbReference>
<accession>A0A7U5CVA9</accession>
<name>A0A7U5CVA9_9SPHN</name>
<dbReference type="OrthoDB" id="5741080at2"/>
<dbReference type="InterPro" id="IPR006683">
    <property type="entry name" value="Thioestr_dom"/>
</dbReference>
<dbReference type="SUPFAM" id="SSF54637">
    <property type="entry name" value="Thioesterase/thiol ester dehydrase-isomerase"/>
    <property type="match status" value="1"/>
</dbReference>
<proteinExistence type="predicted"/>